<dbReference type="InterPro" id="IPR045255">
    <property type="entry name" value="RanBP1-like"/>
</dbReference>
<feature type="compositionally biased region" description="Low complexity" evidence="10">
    <location>
        <begin position="54"/>
        <end position="71"/>
    </location>
</feature>
<keyword evidence="9" id="KW-0539">Nucleus</keyword>
<dbReference type="SMART" id="SM00160">
    <property type="entry name" value="RanBD"/>
    <property type="match status" value="1"/>
</dbReference>
<feature type="compositionally biased region" description="Polar residues" evidence="10">
    <location>
        <begin position="214"/>
        <end position="224"/>
    </location>
</feature>
<feature type="compositionally biased region" description="Polar residues" evidence="10">
    <location>
        <begin position="74"/>
        <end position="103"/>
    </location>
</feature>
<evidence type="ECO:0000259" key="11">
    <source>
        <dbReference type="PROSITE" id="PS50196"/>
    </source>
</evidence>
<evidence type="ECO:0000256" key="7">
    <source>
        <dbReference type="ARBA" id="ARBA00023010"/>
    </source>
</evidence>
<evidence type="ECO:0000256" key="5">
    <source>
        <dbReference type="ARBA" id="ARBA00022927"/>
    </source>
</evidence>
<feature type="domain" description="RanBD1" evidence="11">
    <location>
        <begin position="304"/>
        <end position="414"/>
    </location>
</feature>
<proteinExistence type="predicted"/>
<evidence type="ECO:0000256" key="9">
    <source>
        <dbReference type="ARBA" id="ARBA00023242"/>
    </source>
</evidence>
<dbReference type="AlphaFoldDB" id="A0A1B6E577"/>
<evidence type="ECO:0000256" key="6">
    <source>
        <dbReference type="ARBA" id="ARBA00022990"/>
    </source>
</evidence>
<evidence type="ECO:0000256" key="10">
    <source>
        <dbReference type="SAM" id="MobiDB-lite"/>
    </source>
</evidence>
<name>A0A1B6E577_9HEMI</name>
<evidence type="ECO:0000256" key="3">
    <source>
        <dbReference type="ARBA" id="ARBA00022737"/>
    </source>
</evidence>
<dbReference type="SUPFAM" id="SSF50729">
    <property type="entry name" value="PH domain-like"/>
    <property type="match status" value="1"/>
</dbReference>
<sequence length="414" mass="45663">MAKRSAQTNLNHDNWNDEEIPEDAGQFIPASQDVLKKREIKVAKRRSTGNNSIASSPSPAAASPFTSFAGFQPMTPSSKPVFNITSTNTTPKTNGFAFSSKTDIPNLKSSSDTDSSNSAEKEYAANLSSLNKSVSDWIKLHVDKSPMCILTPVFSDYERHLKEIRAKRDLEAKKDVKNDGRSPLFNFKSGKECNETNNQESKNEKHDNVPPPQSSIFGNFNAKPSQPDLFKKSGPDALKIKPFTANIGKTDDDDTQPKPFSFGGNSKPFTFSNVSSPAQTPSNETVEPEEENEEPPKSDFQPVKEDNALYSKRCKVFVKKDGNFSDRGIGTLYIKKVNDSKHQLLVRADTVLGNILVNVLLSSDIPTQRMGKNNVVMVCLPTPDASPPPTSVLLRVKTSEEADELLKSLEQYKN</sequence>
<evidence type="ECO:0000256" key="8">
    <source>
        <dbReference type="ARBA" id="ARBA00023132"/>
    </source>
</evidence>
<gene>
    <name evidence="14" type="ORF">g.6419</name>
    <name evidence="12" type="ORF">g.6420</name>
    <name evidence="13" type="ORF">g.6421</name>
</gene>
<protein>
    <recommendedName>
        <fullName evidence="11">RanBD1 domain-containing protein</fullName>
    </recommendedName>
</protein>
<feature type="compositionally biased region" description="Polar residues" evidence="10">
    <location>
        <begin position="1"/>
        <end position="13"/>
    </location>
</feature>
<dbReference type="GO" id="GO:0005643">
    <property type="term" value="C:nuclear pore"/>
    <property type="evidence" value="ECO:0007669"/>
    <property type="project" value="UniProtKB-SubCell"/>
</dbReference>
<keyword evidence="5" id="KW-0653">Protein transport</keyword>
<comment type="subcellular location">
    <subcellularLocation>
        <location evidence="1">Nucleus</location>
        <location evidence="1">Nuclear pore complex</location>
    </subcellularLocation>
</comment>
<feature type="region of interest" description="Disordered" evidence="10">
    <location>
        <begin position="175"/>
        <end position="304"/>
    </location>
</feature>
<keyword evidence="2" id="KW-0813">Transport</keyword>
<keyword evidence="3" id="KW-0677">Repeat</keyword>
<dbReference type="EMBL" id="GEDC01004216">
    <property type="protein sequence ID" value="JAS33082.1"/>
    <property type="molecule type" value="Transcribed_RNA"/>
</dbReference>
<feature type="compositionally biased region" description="Low complexity" evidence="10">
    <location>
        <begin position="109"/>
        <end position="118"/>
    </location>
</feature>
<organism evidence="14">
    <name type="scientific">Clastoptera arizonana</name>
    <name type="common">Arizona spittle bug</name>
    <dbReference type="NCBI Taxonomy" id="38151"/>
    <lineage>
        <taxon>Eukaryota</taxon>
        <taxon>Metazoa</taxon>
        <taxon>Ecdysozoa</taxon>
        <taxon>Arthropoda</taxon>
        <taxon>Hexapoda</taxon>
        <taxon>Insecta</taxon>
        <taxon>Pterygota</taxon>
        <taxon>Neoptera</taxon>
        <taxon>Paraneoptera</taxon>
        <taxon>Hemiptera</taxon>
        <taxon>Auchenorrhyncha</taxon>
        <taxon>Cercopoidea</taxon>
        <taxon>Clastopteridae</taxon>
        <taxon>Clastoptera</taxon>
    </lineage>
</organism>
<dbReference type="Pfam" id="PF00638">
    <property type="entry name" value="Ran_BP1"/>
    <property type="match status" value="1"/>
</dbReference>
<dbReference type="PANTHER" id="PTHR23138:SF141">
    <property type="entry name" value="NUCLEAR PORE COMPLEX PROTEIN NUP50"/>
    <property type="match status" value="1"/>
</dbReference>
<accession>A0A1B6E577</accession>
<keyword evidence="8" id="KW-0906">Nuclear pore complex</keyword>
<evidence type="ECO:0000313" key="12">
    <source>
        <dbReference type="EMBL" id="JAS10376.1"/>
    </source>
</evidence>
<dbReference type="GO" id="GO:0051028">
    <property type="term" value="P:mRNA transport"/>
    <property type="evidence" value="ECO:0007669"/>
    <property type="project" value="UniProtKB-KW"/>
</dbReference>
<dbReference type="CDD" id="cd13170">
    <property type="entry name" value="RanBD_NUP50"/>
    <property type="match status" value="1"/>
</dbReference>
<evidence type="ECO:0000313" key="14">
    <source>
        <dbReference type="EMBL" id="JAS33082.1"/>
    </source>
</evidence>
<dbReference type="EMBL" id="GEDC01026922">
    <property type="protein sequence ID" value="JAS10376.1"/>
    <property type="molecule type" value="Transcribed_RNA"/>
</dbReference>
<keyword evidence="4" id="KW-0509">mRNA transport</keyword>
<feature type="compositionally biased region" description="Polar residues" evidence="10">
    <location>
        <begin position="263"/>
        <end position="279"/>
    </location>
</feature>
<dbReference type="Pfam" id="PF08911">
    <property type="entry name" value="NUP50"/>
    <property type="match status" value="1"/>
</dbReference>
<evidence type="ECO:0000256" key="1">
    <source>
        <dbReference type="ARBA" id="ARBA00004567"/>
    </source>
</evidence>
<reference evidence="14" key="1">
    <citation type="submission" date="2015-12" db="EMBL/GenBank/DDBJ databases">
        <title>De novo transcriptome assembly of four potential Pierce s Disease insect vectors from Arizona vineyards.</title>
        <authorList>
            <person name="Tassone E.E."/>
        </authorList>
    </citation>
    <scope>NUCLEOTIDE SEQUENCE</scope>
</reference>
<feature type="region of interest" description="Disordered" evidence="10">
    <location>
        <begin position="1"/>
        <end position="123"/>
    </location>
</feature>
<dbReference type="Gene3D" id="2.30.29.30">
    <property type="entry name" value="Pleckstrin-homology domain (PH domain)/Phosphotyrosine-binding domain (PTB)"/>
    <property type="match status" value="1"/>
</dbReference>
<evidence type="ECO:0000313" key="13">
    <source>
        <dbReference type="EMBL" id="JAS13518.1"/>
    </source>
</evidence>
<keyword evidence="6" id="KW-0007">Acetylation</keyword>
<dbReference type="PANTHER" id="PTHR23138">
    <property type="entry name" value="RAN BINDING PROTEIN"/>
    <property type="match status" value="1"/>
</dbReference>
<keyword evidence="7" id="KW-0811">Translocation</keyword>
<dbReference type="PROSITE" id="PS50196">
    <property type="entry name" value="RANBD1"/>
    <property type="match status" value="1"/>
</dbReference>
<evidence type="ECO:0000256" key="2">
    <source>
        <dbReference type="ARBA" id="ARBA00022448"/>
    </source>
</evidence>
<dbReference type="InterPro" id="IPR000156">
    <property type="entry name" value="Ran_bind_dom"/>
</dbReference>
<dbReference type="EMBL" id="GEDC01023780">
    <property type="protein sequence ID" value="JAS13518.1"/>
    <property type="molecule type" value="Transcribed_RNA"/>
</dbReference>
<evidence type="ECO:0000256" key="4">
    <source>
        <dbReference type="ARBA" id="ARBA00022816"/>
    </source>
</evidence>
<dbReference type="InterPro" id="IPR015007">
    <property type="entry name" value="NUP2/50/61"/>
</dbReference>
<feature type="compositionally biased region" description="Basic and acidic residues" evidence="10">
    <location>
        <begin position="294"/>
        <end position="304"/>
    </location>
</feature>
<dbReference type="GO" id="GO:0006606">
    <property type="term" value="P:protein import into nucleus"/>
    <property type="evidence" value="ECO:0007669"/>
    <property type="project" value="TreeGrafter"/>
</dbReference>
<dbReference type="InterPro" id="IPR011993">
    <property type="entry name" value="PH-like_dom_sf"/>
</dbReference>